<protein>
    <submittedName>
        <fullName evidence="4">Uncharacterized protein</fullName>
    </submittedName>
</protein>
<dbReference type="Proteomes" id="UP000441208">
    <property type="component" value="Unassembled WGS sequence"/>
</dbReference>
<evidence type="ECO:0000313" key="13">
    <source>
        <dbReference type="Proteomes" id="UP000476176"/>
    </source>
</evidence>
<evidence type="ECO:0000313" key="1">
    <source>
        <dbReference type="EMBL" id="KAE8931867.1"/>
    </source>
</evidence>
<evidence type="ECO:0000313" key="8">
    <source>
        <dbReference type="Proteomes" id="UP000429523"/>
    </source>
</evidence>
<evidence type="ECO:0000313" key="12">
    <source>
        <dbReference type="Proteomes" id="UP000441208"/>
    </source>
</evidence>
<reference evidence="8 9" key="1">
    <citation type="submission" date="2018-08" db="EMBL/GenBank/DDBJ databases">
        <title>Genomic investigation of the strawberry pathogen Phytophthora fragariae indicates pathogenicity is determined by transcriptional variation in three key races.</title>
        <authorList>
            <person name="Adams T.M."/>
            <person name="Armitage A.D."/>
            <person name="Sobczyk M.K."/>
            <person name="Bates H.J."/>
            <person name="Dunwell J.M."/>
            <person name="Nellist C.F."/>
            <person name="Harrison R.J."/>
        </authorList>
    </citation>
    <scope>NUCLEOTIDE SEQUENCE [LARGE SCALE GENOMIC DNA]</scope>
    <source>
        <strain evidence="7 10">A4</strain>
        <strain evidence="6 11">BC-1</strain>
        <strain evidence="5 13">BC-23</strain>
        <strain evidence="4 9">NOV-27</strain>
        <strain evidence="3 12">NOV-71</strain>
        <strain evidence="1 8">NOV-9</strain>
        <strain evidence="2 14">ONT-3</strain>
    </source>
</reference>
<dbReference type="Proteomes" id="UP000488956">
    <property type="component" value="Unassembled WGS sequence"/>
</dbReference>
<dbReference type="Proteomes" id="UP000437068">
    <property type="component" value="Unassembled WGS sequence"/>
</dbReference>
<dbReference type="Proteomes" id="UP000476176">
    <property type="component" value="Unassembled WGS sequence"/>
</dbReference>
<dbReference type="EMBL" id="QXFZ01001273">
    <property type="protein sequence ID" value="KAE9093537.1"/>
    <property type="molecule type" value="Genomic_DNA"/>
</dbReference>
<evidence type="ECO:0000313" key="11">
    <source>
        <dbReference type="Proteomes" id="UP000440367"/>
    </source>
</evidence>
<evidence type="ECO:0000313" key="9">
    <source>
        <dbReference type="Proteomes" id="UP000433483"/>
    </source>
</evidence>
<dbReference type="AlphaFoldDB" id="A0A6A3X6I1"/>
<gene>
    <name evidence="7" type="ORF">PF001_g15685</name>
    <name evidence="6" type="ORF">PF002_g18138</name>
    <name evidence="5" type="ORF">PF004_g17241</name>
    <name evidence="4" type="ORF">PF005_g18161</name>
    <name evidence="3" type="ORF">PF007_g18094</name>
    <name evidence="1" type="ORF">PF009_g18081</name>
    <name evidence="2" type="ORF">PF010_g17692</name>
</gene>
<comment type="caution">
    <text evidence="4">The sequence shown here is derived from an EMBL/GenBank/DDBJ whole genome shotgun (WGS) entry which is preliminary data.</text>
</comment>
<evidence type="ECO:0000313" key="4">
    <source>
        <dbReference type="EMBL" id="KAE9193220.1"/>
    </source>
</evidence>
<proteinExistence type="predicted"/>
<dbReference type="EMBL" id="QXGD01001171">
    <property type="protein sequence ID" value="KAE9212841.1"/>
    <property type="molecule type" value="Genomic_DNA"/>
</dbReference>
<dbReference type="EMBL" id="QXFX01001298">
    <property type="protein sequence ID" value="KAE9092882.1"/>
    <property type="molecule type" value="Genomic_DNA"/>
</dbReference>
<dbReference type="EMBL" id="QXGF01001186">
    <property type="protein sequence ID" value="KAE8931867.1"/>
    <property type="molecule type" value="Genomic_DNA"/>
</dbReference>
<sequence>MYFIVVGDDEHNFYRFLRRAARGGANFYMRLLIRHYQPLVIVLRWDVRGVRTAIGTLVGSIARSRWNSRAADSTSTHKDGKMLELRCGEKIFAGGASVSCGRGRRLLQNVATLLGLELGVGITEHWKSSTFWHTGVKEITSLADLNKMPWRCIKRPLRTLRTTEADFN</sequence>
<accession>A0A6A3X6I1</accession>
<dbReference type="EMBL" id="QXGC01001278">
    <property type="protein sequence ID" value="KAE9206635.1"/>
    <property type="molecule type" value="Genomic_DNA"/>
</dbReference>
<dbReference type="Proteomes" id="UP000440367">
    <property type="component" value="Unassembled WGS sequence"/>
</dbReference>
<evidence type="ECO:0000313" key="3">
    <source>
        <dbReference type="EMBL" id="KAE9093537.1"/>
    </source>
</evidence>
<evidence type="ECO:0000313" key="10">
    <source>
        <dbReference type="Proteomes" id="UP000437068"/>
    </source>
</evidence>
<evidence type="ECO:0000313" key="7">
    <source>
        <dbReference type="EMBL" id="KAE9298945.1"/>
    </source>
</evidence>
<name>A0A6A3X6I1_9STRA</name>
<evidence type="ECO:0000313" key="5">
    <source>
        <dbReference type="EMBL" id="KAE9206635.1"/>
    </source>
</evidence>
<dbReference type="EMBL" id="QXGB01001301">
    <property type="protein sequence ID" value="KAE9193220.1"/>
    <property type="molecule type" value="Genomic_DNA"/>
</dbReference>
<evidence type="ECO:0000313" key="2">
    <source>
        <dbReference type="EMBL" id="KAE9092882.1"/>
    </source>
</evidence>
<dbReference type="Proteomes" id="UP000433483">
    <property type="component" value="Unassembled WGS sequence"/>
</dbReference>
<dbReference type="EMBL" id="QXGE01001033">
    <property type="protein sequence ID" value="KAE9298945.1"/>
    <property type="molecule type" value="Genomic_DNA"/>
</dbReference>
<keyword evidence="9" id="KW-1185">Reference proteome</keyword>
<evidence type="ECO:0000313" key="14">
    <source>
        <dbReference type="Proteomes" id="UP000488956"/>
    </source>
</evidence>
<organism evidence="4 9">
    <name type="scientific">Phytophthora fragariae</name>
    <dbReference type="NCBI Taxonomy" id="53985"/>
    <lineage>
        <taxon>Eukaryota</taxon>
        <taxon>Sar</taxon>
        <taxon>Stramenopiles</taxon>
        <taxon>Oomycota</taxon>
        <taxon>Peronosporomycetes</taxon>
        <taxon>Peronosporales</taxon>
        <taxon>Peronosporaceae</taxon>
        <taxon>Phytophthora</taxon>
    </lineage>
</organism>
<evidence type="ECO:0000313" key="6">
    <source>
        <dbReference type="EMBL" id="KAE9212841.1"/>
    </source>
</evidence>
<dbReference type="Proteomes" id="UP000429523">
    <property type="component" value="Unassembled WGS sequence"/>
</dbReference>